<dbReference type="NCBIfam" id="TIGR00360">
    <property type="entry name" value="ComEC_N-term"/>
    <property type="match status" value="1"/>
</dbReference>
<dbReference type="GO" id="GO:0030420">
    <property type="term" value="P:establishment of competence for transformation"/>
    <property type="evidence" value="ECO:0007669"/>
    <property type="project" value="InterPro"/>
</dbReference>
<evidence type="ECO:0000256" key="6">
    <source>
        <dbReference type="SAM" id="Phobius"/>
    </source>
</evidence>
<feature type="transmembrane region" description="Helical" evidence="6">
    <location>
        <begin position="494"/>
        <end position="514"/>
    </location>
</feature>
<evidence type="ECO:0000256" key="4">
    <source>
        <dbReference type="ARBA" id="ARBA00022989"/>
    </source>
</evidence>
<dbReference type="Proteomes" id="UP000516028">
    <property type="component" value="Chromosome"/>
</dbReference>
<dbReference type="InterPro" id="IPR004797">
    <property type="entry name" value="Competence_ComEC/Rec2"/>
</dbReference>
<dbReference type="InterPro" id="IPR052159">
    <property type="entry name" value="Competence_DNA_uptake"/>
</dbReference>
<dbReference type="InterPro" id="IPR036866">
    <property type="entry name" value="RibonucZ/Hydroxyglut_hydro"/>
</dbReference>
<proteinExistence type="predicted"/>
<dbReference type="Pfam" id="PF00753">
    <property type="entry name" value="Lactamase_B"/>
    <property type="match status" value="1"/>
</dbReference>
<keyword evidence="4 6" id="KW-1133">Transmembrane helix</keyword>
<feature type="transmembrane region" description="Helical" evidence="6">
    <location>
        <begin position="287"/>
        <end position="310"/>
    </location>
</feature>
<dbReference type="GO" id="GO:0005886">
    <property type="term" value="C:plasma membrane"/>
    <property type="evidence" value="ECO:0007669"/>
    <property type="project" value="UniProtKB-SubCell"/>
</dbReference>
<feature type="transmembrane region" description="Helical" evidence="6">
    <location>
        <begin position="35"/>
        <end position="56"/>
    </location>
</feature>
<reference evidence="8 9" key="1">
    <citation type="submission" date="2020-08" db="EMBL/GenBank/DDBJ databases">
        <title>Genome sequence of Diaphorobacter aerolatus KACC 16536T.</title>
        <authorList>
            <person name="Hyun D.-W."/>
            <person name="Bae J.-W."/>
        </authorList>
    </citation>
    <scope>NUCLEOTIDE SEQUENCE [LARGE SCALE GENOMIC DNA]</scope>
    <source>
        <strain evidence="8 9">KACC 16536</strain>
    </source>
</reference>
<keyword evidence="3 6" id="KW-0812">Transmembrane</keyword>
<dbReference type="PANTHER" id="PTHR30619:SF1">
    <property type="entry name" value="RECOMBINATION PROTEIN 2"/>
    <property type="match status" value="1"/>
</dbReference>
<protein>
    <submittedName>
        <fullName evidence="8">DNA internalization-related competence protein ComEC/Rec2</fullName>
    </submittedName>
</protein>
<dbReference type="NCBIfam" id="TIGR00361">
    <property type="entry name" value="ComEC_Rec2"/>
    <property type="match status" value="1"/>
</dbReference>
<feature type="transmembrane region" description="Helical" evidence="6">
    <location>
        <begin position="68"/>
        <end position="87"/>
    </location>
</feature>
<dbReference type="KEGG" id="daer:H9K75_18900"/>
<dbReference type="Pfam" id="PF13567">
    <property type="entry name" value="DUF4131"/>
    <property type="match status" value="1"/>
</dbReference>
<dbReference type="SMART" id="SM00849">
    <property type="entry name" value="Lactamase_B"/>
    <property type="match status" value="1"/>
</dbReference>
<organism evidence="8 9">
    <name type="scientific">Diaphorobacter aerolatus</name>
    <dbReference type="NCBI Taxonomy" id="1288495"/>
    <lineage>
        <taxon>Bacteria</taxon>
        <taxon>Pseudomonadati</taxon>
        <taxon>Pseudomonadota</taxon>
        <taxon>Betaproteobacteria</taxon>
        <taxon>Burkholderiales</taxon>
        <taxon>Comamonadaceae</taxon>
        <taxon>Diaphorobacter</taxon>
    </lineage>
</organism>
<dbReference type="Gene3D" id="3.60.15.10">
    <property type="entry name" value="Ribonuclease Z/Hydroxyacylglutathione hydrolase-like"/>
    <property type="match status" value="1"/>
</dbReference>
<dbReference type="EMBL" id="CP060783">
    <property type="protein sequence ID" value="QNP48109.1"/>
    <property type="molecule type" value="Genomic_DNA"/>
</dbReference>
<feature type="transmembrane region" description="Helical" evidence="6">
    <location>
        <begin position="12"/>
        <end position="29"/>
    </location>
</feature>
<dbReference type="InterPro" id="IPR025405">
    <property type="entry name" value="DUF4131"/>
</dbReference>
<dbReference type="InterPro" id="IPR004477">
    <property type="entry name" value="ComEC_N"/>
</dbReference>
<keyword evidence="9" id="KW-1185">Reference proteome</keyword>
<dbReference type="AlphaFoldDB" id="A0A7H0GIJ3"/>
<evidence type="ECO:0000256" key="1">
    <source>
        <dbReference type="ARBA" id="ARBA00004651"/>
    </source>
</evidence>
<dbReference type="Pfam" id="PF03772">
    <property type="entry name" value="Competence"/>
    <property type="match status" value="1"/>
</dbReference>
<dbReference type="InterPro" id="IPR001279">
    <property type="entry name" value="Metallo-B-lactamas"/>
</dbReference>
<feature type="transmembrane region" description="Helical" evidence="6">
    <location>
        <begin position="322"/>
        <end position="340"/>
    </location>
</feature>
<comment type="subcellular location">
    <subcellularLocation>
        <location evidence="1">Cell membrane</location>
        <topology evidence="1">Multi-pass membrane protein</topology>
    </subcellularLocation>
</comment>
<feature type="transmembrane region" description="Helical" evidence="6">
    <location>
        <begin position="520"/>
        <end position="539"/>
    </location>
</feature>
<feature type="domain" description="Metallo-beta-lactamase" evidence="7">
    <location>
        <begin position="578"/>
        <end position="777"/>
    </location>
</feature>
<evidence type="ECO:0000313" key="8">
    <source>
        <dbReference type="EMBL" id="QNP48109.1"/>
    </source>
</evidence>
<dbReference type="RefSeq" id="WP_187723784.1">
    <property type="nucleotide sequence ID" value="NZ_CP060783.1"/>
</dbReference>
<evidence type="ECO:0000256" key="2">
    <source>
        <dbReference type="ARBA" id="ARBA00022475"/>
    </source>
</evidence>
<dbReference type="CDD" id="cd07731">
    <property type="entry name" value="ComA-like_MBL-fold"/>
    <property type="match status" value="1"/>
</dbReference>
<keyword evidence="2" id="KW-1003">Cell membrane</keyword>
<gene>
    <name evidence="8" type="ORF">H9K75_18900</name>
</gene>
<feature type="transmembrane region" description="Helical" evidence="6">
    <location>
        <begin position="462"/>
        <end position="487"/>
    </location>
</feature>
<dbReference type="SUPFAM" id="SSF56281">
    <property type="entry name" value="Metallo-hydrolase/oxidoreductase"/>
    <property type="match status" value="1"/>
</dbReference>
<evidence type="ECO:0000259" key="7">
    <source>
        <dbReference type="SMART" id="SM00849"/>
    </source>
</evidence>
<accession>A0A7H0GIJ3</accession>
<keyword evidence="5 6" id="KW-0472">Membrane</keyword>
<feature type="transmembrane region" description="Helical" evidence="6">
    <location>
        <begin position="394"/>
        <end position="413"/>
    </location>
</feature>
<evidence type="ECO:0000256" key="5">
    <source>
        <dbReference type="ARBA" id="ARBA00023136"/>
    </source>
</evidence>
<dbReference type="PANTHER" id="PTHR30619">
    <property type="entry name" value="DNA INTERNALIZATION/COMPETENCE PROTEIN COMEC/REC2"/>
    <property type="match status" value="1"/>
</dbReference>
<evidence type="ECO:0000256" key="3">
    <source>
        <dbReference type="ARBA" id="ARBA00022692"/>
    </source>
</evidence>
<evidence type="ECO:0000313" key="9">
    <source>
        <dbReference type="Proteomes" id="UP000516028"/>
    </source>
</evidence>
<sequence length="840" mass="91963">MNRRPAEFRSPWWGAALLLGVPVGTALQLQQPRLWTMHAYLSGLLIAITLGGLLLFMRCTGRDRWRWSLALCMLAIAALATFAQIGLRSALFAGNALSPALEGRDLRIEGTITAMPQTRDSGVRFRMAVESATLAGRAVRLPALIELNWYARGLFEARDTPHTSPPPSLIAGQRWSMDVRLKAPHGAANPFGFDYELWVWEQGVQATGYVRVESAPQHLGEGGFYPVERMRQHVRDAILERLVLRASDEGRSRAGAAGVVAALVTGDQRAIDRNDWDIFRITGVAHLVSISGLHITMFAWLAGKLIGALWRRSPRLALRVPAQTASVCGGVLLATGYAWFSGWGVPAQRTIFMLATVAALNLGGKRWPWPHVWLLACAMVLLWDPWAMLQAGFWLSFVAVGILFASSVAAPGLPEAAESPGWFARVRTGLPLHVKALVHQQAVVTFAVAPLTLLLFGQVSLIGLVANLFAIPWITLAVLPVAFLGIVWHPLWNLALWSVQCLVAVLQWCAALPYSQLSLAVAPVWAGALAVCAGIWLAMHLPWRVRMLALPCLLPALWWTPARPPAGRVELLAIDVGQGQSVLVRTAHHSLLYDAGPLYSADSDAGERVVVPLLRATGERLDMLLLSHRDADHTGGTAAVLAHQPQAALVASVESDHPLWHGRPPRPCIAGDHWQWDGVLFEVLHPERESALQLSAKHALPLKSNAMSCVLRISDAHGVSALLAGDIEQAQERTLLARDVLSPVSYLLVPHHGSKTSSSTVFIDALKPQVAVVQAGYRNRFGHPVPEIIERYRIRQSKVFSTPSCGAVLWRSSAPQDAVCERERGLRYWKHLHTSPDQWQ</sequence>
<feature type="transmembrane region" description="Helical" evidence="6">
    <location>
        <begin position="371"/>
        <end position="388"/>
    </location>
</feature>
<dbReference type="InterPro" id="IPR035681">
    <property type="entry name" value="ComA-like_MBL"/>
</dbReference>
<feature type="transmembrane region" description="Helical" evidence="6">
    <location>
        <begin position="434"/>
        <end position="456"/>
    </location>
</feature>
<name>A0A7H0GIJ3_9BURK</name>